<evidence type="ECO:0000313" key="8">
    <source>
        <dbReference type="Proteomes" id="UP000707356"/>
    </source>
</evidence>
<evidence type="ECO:0000256" key="2">
    <source>
        <dbReference type="ARBA" id="ARBA00022692"/>
    </source>
</evidence>
<dbReference type="Gene3D" id="2.40.50.140">
    <property type="entry name" value="Nucleic acid-binding proteins"/>
    <property type="match status" value="1"/>
</dbReference>
<evidence type="ECO:0000256" key="3">
    <source>
        <dbReference type="ARBA" id="ARBA00022989"/>
    </source>
</evidence>
<reference evidence="7" key="2">
    <citation type="journal article" date="2022" name="Microbiol. Resour. Announc.">
        <title>Metagenome Sequencing to Explore Phylogenomics of Terrestrial Cyanobacteria.</title>
        <authorList>
            <person name="Ward R.D."/>
            <person name="Stajich J.E."/>
            <person name="Johansen J.R."/>
            <person name="Huntemann M."/>
            <person name="Clum A."/>
            <person name="Foster B."/>
            <person name="Foster B."/>
            <person name="Roux S."/>
            <person name="Palaniappan K."/>
            <person name="Varghese N."/>
            <person name="Mukherjee S."/>
            <person name="Reddy T.B.K."/>
            <person name="Daum C."/>
            <person name="Copeland A."/>
            <person name="Chen I.A."/>
            <person name="Ivanova N.N."/>
            <person name="Kyrpides N.C."/>
            <person name="Shapiro N."/>
            <person name="Eloe-Fadrosh E.A."/>
            <person name="Pietrasiak N."/>
        </authorList>
    </citation>
    <scope>NUCLEOTIDE SEQUENCE</scope>
    <source>
        <strain evidence="7">GSE-TBD4-15B</strain>
    </source>
</reference>
<gene>
    <name evidence="7" type="ORF">KME07_08735</name>
</gene>
<name>A0A951U5H8_9CYAN</name>
<dbReference type="Proteomes" id="UP000707356">
    <property type="component" value="Unassembled WGS sequence"/>
</dbReference>
<dbReference type="PANTHER" id="PTHR33507">
    <property type="entry name" value="INNER MEMBRANE PROTEIN YBBJ"/>
    <property type="match status" value="1"/>
</dbReference>
<dbReference type="InterPro" id="IPR052165">
    <property type="entry name" value="Membrane_assoc_protease"/>
</dbReference>
<sequence>MPSISTLWLLAGLTLCLMELMIPTAFFELTMGISALLMAVISRVLPSLTAQVILWLLISGILTLLLRRILPRKRVPLTLDNQQAKTLTAISPGETGRVLYEGNSWQARCADEQLGIDPNQSVYVVGRQGTTLMVLPESLVHS</sequence>
<evidence type="ECO:0000256" key="4">
    <source>
        <dbReference type="ARBA" id="ARBA00023136"/>
    </source>
</evidence>
<evidence type="ECO:0000256" key="1">
    <source>
        <dbReference type="ARBA" id="ARBA00004141"/>
    </source>
</evidence>
<evidence type="ECO:0000313" key="7">
    <source>
        <dbReference type="EMBL" id="MBW4465512.1"/>
    </source>
</evidence>
<feature type="domain" description="NfeD-like C-terminal" evidence="6">
    <location>
        <begin position="84"/>
        <end position="134"/>
    </location>
</feature>
<keyword evidence="3 5" id="KW-1133">Transmembrane helix</keyword>
<reference evidence="7" key="1">
    <citation type="submission" date="2021-05" db="EMBL/GenBank/DDBJ databases">
        <authorList>
            <person name="Pietrasiak N."/>
            <person name="Ward R."/>
            <person name="Stajich J.E."/>
            <person name="Kurbessoian T."/>
        </authorList>
    </citation>
    <scope>NUCLEOTIDE SEQUENCE</scope>
    <source>
        <strain evidence="7">GSE-TBD4-15B</strain>
    </source>
</reference>
<dbReference type="AlphaFoldDB" id="A0A951U5H8"/>
<feature type="transmembrane region" description="Helical" evidence="5">
    <location>
        <begin position="45"/>
        <end position="66"/>
    </location>
</feature>
<organism evidence="7 8">
    <name type="scientific">Pegethrix bostrychoides GSE-TBD4-15B</name>
    <dbReference type="NCBI Taxonomy" id="2839662"/>
    <lineage>
        <taxon>Bacteria</taxon>
        <taxon>Bacillati</taxon>
        <taxon>Cyanobacteriota</taxon>
        <taxon>Cyanophyceae</taxon>
        <taxon>Oculatellales</taxon>
        <taxon>Oculatellaceae</taxon>
        <taxon>Pegethrix</taxon>
    </lineage>
</organism>
<dbReference type="InterPro" id="IPR002810">
    <property type="entry name" value="NfeD-like_C"/>
</dbReference>
<accession>A0A951U5H8</accession>
<proteinExistence type="predicted"/>
<comment type="caution">
    <text evidence="7">The sequence shown here is derived from an EMBL/GenBank/DDBJ whole genome shotgun (WGS) entry which is preliminary data.</text>
</comment>
<evidence type="ECO:0000256" key="5">
    <source>
        <dbReference type="SAM" id="Phobius"/>
    </source>
</evidence>
<dbReference type="Pfam" id="PF01957">
    <property type="entry name" value="NfeD"/>
    <property type="match status" value="1"/>
</dbReference>
<dbReference type="GO" id="GO:0005886">
    <property type="term" value="C:plasma membrane"/>
    <property type="evidence" value="ECO:0007669"/>
    <property type="project" value="TreeGrafter"/>
</dbReference>
<dbReference type="InterPro" id="IPR012340">
    <property type="entry name" value="NA-bd_OB-fold"/>
</dbReference>
<comment type="subcellular location">
    <subcellularLocation>
        <location evidence="1">Membrane</location>
        <topology evidence="1">Multi-pass membrane protein</topology>
    </subcellularLocation>
</comment>
<dbReference type="PANTHER" id="PTHR33507:SF3">
    <property type="entry name" value="INNER MEMBRANE PROTEIN YBBJ"/>
    <property type="match status" value="1"/>
</dbReference>
<keyword evidence="4 5" id="KW-0472">Membrane</keyword>
<keyword evidence="2 5" id="KW-0812">Transmembrane</keyword>
<evidence type="ECO:0000259" key="6">
    <source>
        <dbReference type="Pfam" id="PF01957"/>
    </source>
</evidence>
<dbReference type="EMBL" id="JAHHHV010000046">
    <property type="protein sequence ID" value="MBW4465512.1"/>
    <property type="molecule type" value="Genomic_DNA"/>
</dbReference>
<protein>
    <submittedName>
        <fullName evidence="7">NfeD family protein</fullName>
    </submittedName>
</protein>